<dbReference type="PANTHER" id="PTHR14540">
    <property type="entry name" value="INTEGRATOR COMPLEX SUBUNIT 15"/>
    <property type="match status" value="1"/>
</dbReference>
<reference evidence="1" key="1">
    <citation type="submission" date="2014-11" db="EMBL/GenBank/DDBJ databases">
        <authorList>
            <person name="Amaro Gonzalez C."/>
        </authorList>
    </citation>
    <scope>NUCLEOTIDE SEQUENCE</scope>
</reference>
<dbReference type="AlphaFoldDB" id="A0A0E9U8E8"/>
<proteinExistence type="predicted"/>
<reference evidence="1" key="2">
    <citation type="journal article" date="2015" name="Fish Shellfish Immunol.">
        <title>Early steps in the European eel (Anguilla anguilla)-Vibrio vulnificus interaction in the gills: Role of the RtxA13 toxin.</title>
        <authorList>
            <person name="Callol A."/>
            <person name="Pajuelo D."/>
            <person name="Ebbesson L."/>
            <person name="Teles M."/>
            <person name="MacKenzie S."/>
            <person name="Amaro C."/>
        </authorList>
    </citation>
    <scope>NUCLEOTIDE SEQUENCE</scope>
</reference>
<sequence>MNSLQELQLLEIMCSYFQEQSKDAVRQIIFSALFSPQGNKADDNRMAMLGKTGVHGCGCLQSAHSGVCCIVAAEVPCCLLCTSCQGLSG</sequence>
<name>A0A0E9U8E8_ANGAN</name>
<evidence type="ECO:0000313" key="1">
    <source>
        <dbReference type="EMBL" id="JAH62116.1"/>
    </source>
</evidence>
<protein>
    <submittedName>
        <fullName evidence="1">Uncharacterized protein</fullName>
    </submittedName>
</protein>
<dbReference type="EMBL" id="GBXM01046461">
    <property type="protein sequence ID" value="JAH62116.1"/>
    <property type="molecule type" value="Transcribed_RNA"/>
</dbReference>
<organism evidence="1">
    <name type="scientific">Anguilla anguilla</name>
    <name type="common">European freshwater eel</name>
    <name type="synonym">Muraena anguilla</name>
    <dbReference type="NCBI Taxonomy" id="7936"/>
    <lineage>
        <taxon>Eukaryota</taxon>
        <taxon>Metazoa</taxon>
        <taxon>Chordata</taxon>
        <taxon>Craniata</taxon>
        <taxon>Vertebrata</taxon>
        <taxon>Euteleostomi</taxon>
        <taxon>Actinopterygii</taxon>
        <taxon>Neopterygii</taxon>
        <taxon>Teleostei</taxon>
        <taxon>Anguilliformes</taxon>
        <taxon>Anguillidae</taxon>
        <taxon>Anguilla</taxon>
    </lineage>
</organism>
<dbReference type="InterPro" id="IPR027844">
    <property type="entry name" value="INTS15"/>
</dbReference>
<dbReference type="PANTHER" id="PTHR14540:SF2">
    <property type="entry name" value="INTEGRATOR COMPLEX SUBUNIT 15"/>
    <property type="match status" value="1"/>
</dbReference>
<dbReference type="Pfam" id="PF14964">
    <property type="entry name" value="INTS15"/>
    <property type="match status" value="1"/>
</dbReference>
<accession>A0A0E9U8E8</accession>